<dbReference type="WBParaSite" id="GPUH_0001226101-mRNA-1">
    <property type="protein sequence ID" value="GPUH_0001226101-mRNA-1"/>
    <property type="gene ID" value="GPUH_0001226101"/>
</dbReference>
<sequence length="134" mass="15172">YIGKIGVVKGATKDSIQVTFFIWGATETLAKEGKSPVEACRNTVVEATYTWHPKSVVLAKEIYLLDGDRAIMIRDKDLSKVSMVSIRTQVDEGTFILRLPRAEPINWKQSDNPNDVILPIYSGWHLQQRFYICA</sequence>
<organism evidence="3">
    <name type="scientific">Gongylonema pulchrum</name>
    <dbReference type="NCBI Taxonomy" id="637853"/>
    <lineage>
        <taxon>Eukaryota</taxon>
        <taxon>Metazoa</taxon>
        <taxon>Ecdysozoa</taxon>
        <taxon>Nematoda</taxon>
        <taxon>Chromadorea</taxon>
        <taxon>Rhabditida</taxon>
        <taxon>Spirurina</taxon>
        <taxon>Spiruromorpha</taxon>
        <taxon>Spiruroidea</taxon>
        <taxon>Gongylonematidae</taxon>
        <taxon>Gongylonema</taxon>
    </lineage>
</organism>
<dbReference type="EMBL" id="UYRT01079163">
    <property type="protein sequence ID" value="VDN20120.1"/>
    <property type="molecule type" value="Genomic_DNA"/>
</dbReference>
<gene>
    <name evidence="1" type="ORF">GPUH_LOCUS12247</name>
</gene>
<dbReference type="AlphaFoldDB" id="A0A183DU56"/>
<keyword evidence="2" id="KW-1185">Reference proteome</keyword>
<dbReference type="Proteomes" id="UP000271098">
    <property type="component" value="Unassembled WGS sequence"/>
</dbReference>
<evidence type="ECO:0000313" key="2">
    <source>
        <dbReference type="Proteomes" id="UP000271098"/>
    </source>
</evidence>
<reference evidence="1 2" key="2">
    <citation type="submission" date="2018-11" db="EMBL/GenBank/DDBJ databases">
        <authorList>
            <consortium name="Pathogen Informatics"/>
        </authorList>
    </citation>
    <scope>NUCLEOTIDE SEQUENCE [LARGE SCALE GENOMIC DNA]</scope>
</reference>
<accession>A0A183DU56</accession>
<name>A0A183DU56_9BILA</name>
<evidence type="ECO:0000313" key="1">
    <source>
        <dbReference type="EMBL" id="VDN20120.1"/>
    </source>
</evidence>
<dbReference type="OrthoDB" id="5820201at2759"/>
<evidence type="ECO:0000313" key="3">
    <source>
        <dbReference type="WBParaSite" id="GPUH_0001226101-mRNA-1"/>
    </source>
</evidence>
<proteinExistence type="predicted"/>
<protein>
    <submittedName>
        <fullName evidence="3">C2 domain-containing protein</fullName>
    </submittedName>
</protein>
<reference evidence="3" key="1">
    <citation type="submission" date="2016-06" db="UniProtKB">
        <authorList>
            <consortium name="WormBaseParasite"/>
        </authorList>
    </citation>
    <scope>IDENTIFICATION</scope>
</reference>